<evidence type="ECO:0000313" key="8">
    <source>
        <dbReference type="Proteomes" id="UP000199584"/>
    </source>
</evidence>
<feature type="active site" description="Proton acceptor" evidence="6">
    <location>
        <position position="68"/>
    </location>
</feature>
<feature type="binding site" evidence="6">
    <location>
        <begin position="142"/>
        <end position="143"/>
    </location>
    <ligand>
        <name>NAD(+)</name>
        <dbReference type="ChEBI" id="CHEBI:57540"/>
    </ligand>
</feature>
<dbReference type="Gene3D" id="2.60.200.30">
    <property type="entry name" value="Probable inorganic polyphosphate/atp-NAD kinase, domain 2"/>
    <property type="match status" value="1"/>
</dbReference>
<evidence type="ECO:0000256" key="5">
    <source>
        <dbReference type="ARBA" id="ARBA00047925"/>
    </source>
</evidence>
<comment type="subcellular location">
    <subcellularLocation>
        <location evidence="6">Cytoplasm</location>
    </subcellularLocation>
</comment>
<dbReference type="SUPFAM" id="SSF111331">
    <property type="entry name" value="NAD kinase/diacylglycerol kinase-like"/>
    <property type="match status" value="1"/>
</dbReference>
<protein>
    <recommendedName>
        <fullName evidence="6">NAD kinase</fullName>
        <ecNumber evidence="6">2.7.1.23</ecNumber>
    </recommendedName>
    <alternativeName>
        <fullName evidence="6">ATP-dependent NAD kinase</fullName>
    </alternativeName>
</protein>
<dbReference type="GO" id="GO:0019674">
    <property type="term" value="P:NAD+ metabolic process"/>
    <property type="evidence" value="ECO:0007669"/>
    <property type="project" value="InterPro"/>
</dbReference>
<keyword evidence="6" id="KW-0963">Cytoplasm</keyword>
<dbReference type="InterPro" id="IPR017438">
    <property type="entry name" value="ATP-NAD_kinase_N"/>
</dbReference>
<evidence type="ECO:0000256" key="1">
    <source>
        <dbReference type="ARBA" id="ARBA00022679"/>
    </source>
</evidence>
<dbReference type="GO" id="GO:0003951">
    <property type="term" value="F:NAD+ kinase activity"/>
    <property type="evidence" value="ECO:0007669"/>
    <property type="project" value="UniProtKB-UniRule"/>
</dbReference>
<feature type="binding site" evidence="6">
    <location>
        <position position="172"/>
    </location>
    <ligand>
        <name>NAD(+)</name>
        <dbReference type="ChEBI" id="CHEBI:57540"/>
    </ligand>
</feature>
<dbReference type="OrthoDB" id="9774737at2"/>
<dbReference type="GO" id="GO:0005737">
    <property type="term" value="C:cytoplasm"/>
    <property type="evidence" value="ECO:0007669"/>
    <property type="project" value="UniProtKB-SubCell"/>
</dbReference>
<dbReference type="Proteomes" id="UP000199584">
    <property type="component" value="Unassembled WGS sequence"/>
</dbReference>
<dbReference type="Pfam" id="PF01513">
    <property type="entry name" value="NAD_kinase"/>
    <property type="match status" value="1"/>
</dbReference>
<name>A0A1I6DB80_9FIRM</name>
<comment type="catalytic activity">
    <reaction evidence="5 6">
        <text>NAD(+) + ATP = ADP + NADP(+) + H(+)</text>
        <dbReference type="Rhea" id="RHEA:18629"/>
        <dbReference type="ChEBI" id="CHEBI:15378"/>
        <dbReference type="ChEBI" id="CHEBI:30616"/>
        <dbReference type="ChEBI" id="CHEBI:57540"/>
        <dbReference type="ChEBI" id="CHEBI:58349"/>
        <dbReference type="ChEBI" id="CHEBI:456216"/>
        <dbReference type="EC" id="2.7.1.23"/>
    </reaction>
</comment>
<comment type="cofactor">
    <cofactor evidence="6">
        <name>a divalent metal cation</name>
        <dbReference type="ChEBI" id="CHEBI:60240"/>
    </cofactor>
</comment>
<keyword evidence="8" id="KW-1185">Reference proteome</keyword>
<organism evidence="7 8">
    <name type="scientific">Desulfoscipio geothermicus DSM 3669</name>
    <dbReference type="NCBI Taxonomy" id="1121426"/>
    <lineage>
        <taxon>Bacteria</taxon>
        <taxon>Bacillati</taxon>
        <taxon>Bacillota</taxon>
        <taxon>Clostridia</taxon>
        <taxon>Eubacteriales</taxon>
        <taxon>Desulfallaceae</taxon>
        <taxon>Desulfoscipio</taxon>
    </lineage>
</organism>
<keyword evidence="6" id="KW-0547">Nucleotide-binding</keyword>
<dbReference type="InterPro" id="IPR017437">
    <property type="entry name" value="ATP-NAD_kinase_PpnK-typ_C"/>
</dbReference>
<sequence>MKVIGLLSNLGKDKIAPLVNDINAWLDDRGVTLILDDETAGKIDRQSTGCTRREMVKKVECLIVLGGDGSLLSSARLAAPVGVPVFGVNLGRLGFLTEVDIPHLYGALEQLLTGKYTIVERMMLEACVIRGGQTYAPVSGLNDAVITKGGFARLIIFDAVVDGQHFNSYHADGVIIATPTGSTAYSLSAGGPLVAPDLDLMLVTPICPHALWARPLVISADSQVRITLLSDQGEVMLTMDGQHGMPLQYGDTVRIRKADHRAKFIKLNNRTFFDILRDKLKEGDGINV</sequence>
<dbReference type="InterPro" id="IPR016064">
    <property type="entry name" value="NAD/diacylglycerol_kinase_sf"/>
</dbReference>
<feature type="binding site" evidence="6">
    <location>
        <begin position="183"/>
        <end position="188"/>
    </location>
    <ligand>
        <name>NAD(+)</name>
        <dbReference type="ChEBI" id="CHEBI:57540"/>
    </ligand>
</feature>
<dbReference type="STRING" id="39060.SAMN05660706_10829"/>
<dbReference type="GO" id="GO:0006741">
    <property type="term" value="P:NADP+ biosynthetic process"/>
    <property type="evidence" value="ECO:0007669"/>
    <property type="project" value="UniProtKB-UniRule"/>
</dbReference>
<dbReference type="EMBL" id="FOYM01000008">
    <property type="protein sequence ID" value="SFR02582.1"/>
    <property type="molecule type" value="Genomic_DNA"/>
</dbReference>
<keyword evidence="6" id="KW-0067">ATP-binding</keyword>
<keyword evidence="2 6" id="KW-0418">Kinase</keyword>
<comment type="function">
    <text evidence="6">Involved in the regulation of the intracellular balance of NAD and NADP, and is a key enzyme in the biosynthesis of NADP. Catalyzes specifically the phosphorylation on 2'-hydroxyl of the adenosine moiety of NAD to yield NADP.</text>
</comment>
<dbReference type="GO" id="GO:0005524">
    <property type="term" value="F:ATP binding"/>
    <property type="evidence" value="ECO:0007669"/>
    <property type="project" value="UniProtKB-KW"/>
</dbReference>
<dbReference type="HAMAP" id="MF_00361">
    <property type="entry name" value="NAD_kinase"/>
    <property type="match status" value="1"/>
</dbReference>
<proteinExistence type="inferred from homology"/>
<dbReference type="PANTHER" id="PTHR20275">
    <property type="entry name" value="NAD KINASE"/>
    <property type="match status" value="1"/>
</dbReference>
<keyword evidence="4 6" id="KW-0520">NAD</keyword>
<feature type="binding site" evidence="6">
    <location>
        <begin position="68"/>
        <end position="69"/>
    </location>
    <ligand>
        <name>NAD(+)</name>
        <dbReference type="ChEBI" id="CHEBI:57540"/>
    </ligand>
</feature>
<dbReference type="RefSeq" id="WP_092482603.1">
    <property type="nucleotide sequence ID" value="NZ_FOYM01000008.1"/>
</dbReference>
<evidence type="ECO:0000256" key="3">
    <source>
        <dbReference type="ARBA" id="ARBA00022857"/>
    </source>
</evidence>
<dbReference type="Pfam" id="PF20143">
    <property type="entry name" value="NAD_kinase_C"/>
    <property type="match status" value="1"/>
</dbReference>
<evidence type="ECO:0000313" key="7">
    <source>
        <dbReference type="EMBL" id="SFR02582.1"/>
    </source>
</evidence>
<feature type="binding site" evidence="6">
    <location>
        <position position="170"/>
    </location>
    <ligand>
        <name>NAD(+)</name>
        <dbReference type="ChEBI" id="CHEBI:57540"/>
    </ligand>
</feature>
<reference evidence="8" key="1">
    <citation type="submission" date="2016-10" db="EMBL/GenBank/DDBJ databases">
        <authorList>
            <person name="Varghese N."/>
            <person name="Submissions S."/>
        </authorList>
    </citation>
    <scope>NUCLEOTIDE SEQUENCE [LARGE SCALE GENOMIC DNA]</scope>
    <source>
        <strain evidence="8">DSM 3669</strain>
    </source>
</reference>
<keyword evidence="1 6" id="KW-0808">Transferase</keyword>
<accession>A0A1I6DB80</accession>
<evidence type="ECO:0000256" key="2">
    <source>
        <dbReference type="ARBA" id="ARBA00022777"/>
    </source>
</evidence>
<feature type="binding site" evidence="6">
    <location>
        <position position="242"/>
    </location>
    <ligand>
        <name>NAD(+)</name>
        <dbReference type="ChEBI" id="CHEBI:57540"/>
    </ligand>
</feature>
<comment type="caution">
    <text evidence="6">Lacks conserved residue(s) required for the propagation of feature annotation.</text>
</comment>
<dbReference type="EC" id="2.7.1.23" evidence="6"/>
<gene>
    <name evidence="6" type="primary">nadK</name>
    <name evidence="7" type="ORF">SAMN05660706_10829</name>
</gene>
<evidence type="ECO:0000256" key="6">
    <source>
        <dbReference type="HAMAP-Rule" id="MF_00361"/>
    </source>
</evidence>
<dbReference type="InterPro" id="IPR002504">
    <property type="entry name" value="NADK"/>
</dbReference>
<dbReference type="PANTHER" id="PTHR20275:SF0">
    <property type="entry name" value="NAD KINASE"/>
    <property type="match status" value="1"/>
</dbReference>
<evidence type="ECO:0000256" key="4">
    <source>
        <dbReference type="ARBA" id="ARBA00023027"/>
    </source>
</evidence>
<keyword evidence="3 6" id="KW-0521">NADP</keyword>
<feature type="binding site" evidence="6">
    <location>
        <position position="153"/>
    </location>
    <ligand>
        <name>NAD(+)</name>
        <dbReference type="ChEBI" id="CHEBI:57540"/>
    </ligand>
</feature>
<dbReference type="GO" id="GO:0046872">
    <property type="term" value="F:metal ion binding"/>
    <property type="evidence" value="ECO:0007669"/>
    <property type="project" value="UniProtKB-UniRule"/>
</dbReference>
<comment type="similarity">
    <text evidence="6">Belongs to the NAD kinase family.</text>
</comment>
<dbReference type="Gene3D" id="3.40.50.10330">
    <property type="entry name" value="Probable inorganic polyphosphate/atp-NAD kinase, domain 1"/>
    <property type="match status" value="1"/>
</dbReference>
<dbReference type="GO" id="GO:0051287">
    <property type="term" value="F:NAD binding"/>
    <property type="evidence" value="ECO:0007669"/>
    <property type="project" value="UniProtKB-ARBA"/>
</dbReference>
<dbReference type="AlphaFoldDB" id="A0A1I6DB80"/>